<dbReference type="EMBL" id="AFQF01003361">
    <property type="protein sequence ID" value="EGU76004.1"/>
    <property type="molecule type" value="Genomic_DNA"/>
</dbReference>
<organism evidence="1">
    <name type="scientific">Fusarium oxysporum (strain Fo5176)</name>
    <name type="common">Fusarium vascular wilt</name>
    <dbReference type="NCBI Taxonomy" id="660025"/>
    <lineage>
        <taxon>Eukaryota</taxon>
        <taxon>Fungi</taxon>
        <taxon>Dikarya</taxon>
        <taxon>Ascomycota</taxon>
        <taxon>Pezizomycotina</taxon>
        <taxon>Sordariomycetes</taxon>
        <taxon>Hypocreomycetidae</taxon>
        <taxon>Hypocreales</taxon>
        <taxon>Nectriaceae</taxon>
        <taxon>Fusarium</taxon>
        <taxon>Fusarium oxysporum species complex</taxon>
    </lineage>
</organism>
<name>F9G494_FUSOF</name>
<protein>
    <submittedName>
        <fullName evidence="1">Uncharacterized protein</fullName>
    </submittedName>
</protein>
<accession>F9G494</accession>
<gene>
    <name evidence="1" type="ORF">FOXB_13476</name>
</gene>
<proteinExistence type="predicted"/>
<evidence type="ECO:0000313" key="1">
    <source>
        <dbReference type="EMBL" id="EGU76004.1"/>
    </source>
</evidence>
<reference evidence="1" key="1">
    <citation type="journal article" date="2012" name="Mol. Plant Microbe Interact.">
        <title>A highly conserved effector in Fusarium oxysporum is required for full virulence on Arabidopsis.</title>
        <authorList>
            <person name="Thatcher L.F."/>
            <person name="Gardiner D.M."/>
            <person name="Kazan K."/>
            <person name="Manners J."/>
        </authorList>
    </citation>
    <scope>NUCLEOTIDE SEQUENCE [LARGE SCALE GENOMIC DNA]</scope>
    <source>
        <strain evidence="1">Fo5176</strain>
    </source>
</reference>
<dbReference type="AlphaFoldDB" id="F9G494"/>
<comment type="caution">
    <text evidence="1">The sequence shown here is derived from an EMBL/GenBank/DDBJ whole genome shotgun (WGS) entry which is preliminary data.</text>
</comment>
<sequence>MSTDIMRRYSRVPLQLGRRKGWQIRPGTCIGFLDGDSPTTNVVRCTMAYKFQTNIESN</sequence>